<evidence type="ECO:0000313" key="7">
    <source>
        <dbReference type="EMBL" id="RPF55587.1"/>
    </source>
</evidence>
<dbReference type="EMBL" id="RKRF01000007">
    <property type="protein sequence ID" value="RPF55587.1"/>
    <property type="molecule type" value="Genomic_DNA"/>
</dbReference>
<keyword evidence="8" id="KW-1185">Reference proteome</keyword>
<keyword evidence="5 6" id="KW-0472">Membrane</keyword>
<keyword evidence="3 6" id="KW-0812">Transmembrane</keyword>
<dbReference type="GO" id="GO:0005436">
    <property type="term" value="F:sodium:phosphate symporter activity"/>
    <property type="evidence" value="ECO:0007669"/>
    <property type="project" value="InterPro"/>
</dbReference>
<organism evidence="7 8">
    <name type="scientific">Aquisalibacillus elongatus</name>
    <dbReference type="NCBI Taxonomy" id="485577"/>
    <lineage>
        <taxon>Bacteria</taxon>
        <taxon>Bacillati</taxon>
        <taxon>Bacillota</taxon>
        <taxon>Bacilli</taxon>
        <taxon>Bacillales</taxon>
        <taxon>Bacillaceae</taxon>
        <taxon>Aquisalibacillus</taxon>
    </lineage>
</organism>
<evidence type="ECO:0000256" key="4">
    <source>
        <dbReference type="ARBA" id="ARBA00022989"/>
    </source>
</evidence>
<comment type="caution">
    <text evidence="7">The sequence shown here is derived from an EMBL/GenBank/DDBJ whole genome shotgun (WGS) entry which is preliminary data.</text>
</comment>
<proteinExistence type="predicted"/>
<evidence type="ECO:0000313" key="8">
    <source>
        <dbReference type="Proteomes" id="UP000276443"/>
    </source>
</evidence>
<name>A0A3N5BDS6_9BACI</name>
<dbReference type="Pfam" id="PF02690">
    <property type="entry name" value="Na_Pi_cotrans"/>
    <property type="match status" value="2"/>
</dbReference>
<dbReference type="GO" id="GO:0005886">
    <property type="term" value="C:plasma membrane"/>
    <property type="evidence" value="ECO:0007669"/>
    <property type="project" value="UniProtKB-SubCell"/>
</dbReference>
<gene>
    <name evidence="7" type="ORF">EDC24_0465</name>
</gene>
<sequence>MYSILIQIILLIGIFLFGITLMRIGIKGLTFQKLESITPKLSPVNGLWLGLGLTMILQSSSASIALLITFLATLKVSFPFAIFYLIGANIGTTFTAQLFVWNETHLMFLCLIIGLICLFIPKPKFMLTGAIAFGLGVIFSALNGFENLVYLIPPDRLDMAINAEYNSPLSLSIFGMFFTMIIQSSTVATGVLMSFSHDGSIPLIQIYYVLIGANIGTCFTVYLVSISQPLKARITAYAHIWMNVIGALIAFPLFVGQPIVEMAKWLSNIPEQQVVWIAVLYNIFTGIIFIVFMKPFIQFLKYVHRYKENEAGTKDYK</sequence>
<dbReference type="PANTHER" id="PTHR10010:SF46">
    <property type="entry name" value="SODIUM-DEPENDENT PHOSPHATE TRANSPORT PROTEIN 2B"/>
    <property type="match status" value="1"/>
</dbReference>
<evidence type="ECO:0000256" key="3">
    <source>
        <dbReference type="ARBA" id="ARBA00022692"/>
    </source>
</evidence>
<keyword evidence="2" id="KW-1003">Cell membrane</keyword>
<evidence type="ECO:0000256" key="1">
    <source>
        <dbReference type="ARBA" id="ARBA00004651"/>
    </source>
</evidence>
<dbReference type="AlphaFoldDB" id="A0A3N5BDS6"/>
<feature type="transmembrane region" description="Helical" evidence="6">
    <location>
        <begin position="173"/>
        <end position="193"/>
    </location>
</feature>
<feature type="transmembrane region" description="Helical" evidence="6">
    <location>
        <begin position="205"/>
        <end position="224"/>
    </location>
</feature>
<reference evidence="7 8" key="1">
    <citation type="submission" date="2018-11" db="EMBL/GenBank/DDBJ databases">
        <title>Genomic Encyclopedia of Type Strains, Phase IV (KMG-IV): sequencing the most valuable type-strain genomes for metagenomic binning, comparative biology and taxonomic classification.</title>
        <authorList>
            <person name="Goeker M."/>
        </authorList>
    </citation>
    <scope>NUCLEOTIDE SEQUENCE [LARGE SCALE GENOMIC DNA]</scope>
    <source>
        <strain evidence="7 8">DSM 18090</strain>
    </source>
</reference>
<dbReference type="GO" id="GO:0044341">
    <property type="term" value="P:sodium-dependent phosphate transport"/>
    <property type="evidence" value="ECO:0007669"/>
    <property type="project" value="InterPro"/>
</dbReference>
<evidence type="ECO:0000256" key="5">
    <source>
        <dbReference type="ARBA" id="ARBA00023136"/>
    </source>
</evidence>
<feature type="transmembrane region" description="Helical" evidence="6">
    <location>
        <begin position="236"/>
        <end position="255"/>
    </location>
</feature>
<feature type="transmembrane region" description="Helical" evidence="6">
    <location>
        <begin position="127"/>
        <end position="152"/>
    </location>
</feature>
<dbReference type="InterPro" id="IPR003841">
    <property type="entry name" value="Na/Pi_transpt"/>
</dbReference>
<dbReference type="OrthoDB" id="9763003at2"/>
<accession>A0A3N5BDS6</accession>
<evidence type="ECO:0000256" key="6">
    <source>
        <dbReference type="SAM" id="Phobius"/>
    </source>
</evidence>
<feature type="transmembrane region" description="Helical" evidence="6">
    <location>
        <begin position="6"/>
        <end position="26"/>
    </location>
</feature>
<feature type="transmembrane region" description="Helical" evidence="6">
    <location>
        <begin position="275"/>
        <end position="297"/>
    </location>
</feature>
<dbReference type="PANTHER" id="PTHR10010">
    <property type="entry name" value="SOLUTE CARRIER FAMILY 34 SODIUM PHOSPHATE , MEMBER 2-RELATED"/>
    <property type="match status" value="1"/>
</dbReference>
<dbReference type="RefSeq" id="WP_124219376.1">
    <property type="nucleotide sequence ID" value="NZ_RKRF01000007.1"/>
</dbReference>
<dbReference type="NCBIfam" id="NF037997">
    <property type="entry name" value="Na_Pi_symport"/>
    <property type="match status" value="1"/>
</dbReference>
<keyword evidence="4 6" id="KW-1133">Transmembrane helix</keyword>
<dbReference type="Proteomes" id="UP000276443">
    <property type="component" value="Unassembled WGS sequence"/>
</dbReference>
<comment type="subcellular location">
    <subcellularLocation>
        <location evidence="1">Cell membrane</location>
        <topology evidence="1">Multi-pass membrane protein</topology>
    </subcellularLocation>
</comment>
<evidence type="ECO:0000256" key="2">
    <source>
        <dbReference type="ARBA" id="ARBA00022475"/>
    </source>
</evidence>
<protein>
    <submittedName>
        <fullName evidence="7">Phosphate:Na+ symporter</fullName>
    </submittedName>
</protein>
<feature type="transmembrane region" description="Helical" evidence="6">
    <location>
        <begin position="106"/>
        <end position="121"/>
    </location>
</feature>